<reference evidence="1" key="2">
    <citation type="submission" date="2020-05" db="UniProtKB">
        <authorList>
            <consortium name="EnsemblMetazoa"/>
        </authorList>
    </citation>
    <scope>IDENTIFICATION</scope>
    <source>
        <strain evidence="1">MINIMUS1</strain>
    </source>
</reference>
<dbReference type="AlphaFoldDB" id="A0A182WN67"/>
<protein>
    <submittedName>
        <fullName evidence="1">Uncharacterized protein</fullName>
    </submittedName>
</protein>
<proteinExistence type="predicted"/>
<accession>A0A182WN67</accession>
<reference evidence="2" key="1">
    <citation type="submission" date="2013-03" db="EMBL/GenBank/DDBJ databases">
        <title>The Genome Sequence of Anopheles minimus MINIMUS1.</title>
        <authorList>
            <consortium name="The Broad Institute Genomics Platform"/>
            <person name="Neafsey D.E."/>
            <person name="Walton C."/>
            <person name="Walker B."/>
            <person name="Young S.K."/>
            <person name="Zeng Q."/>
            <person name="Gargeya S."/>
            <person name="Fitzgerald M."/>
            <person name="Haas B."/>
            <person name="Abouelleil A."/>
            <person name="Allen A.W."/>
            <person name="Alvarado L."/>
            <person name="Arachchi H.M."/>
            <person name="Berlin A.M."/>
            <person name="Chapman S.B."/>
            <person name="Gainer-Dewar J."/>
            <person name="Goldberg J."/>
            <person name="Griggs A."/>
            <person name="Gujja S."/>
            <person name="Hansen M."/>
            <person name="Howarth C."/>
            <person name="Imamovic A."/>
            <person name="Ireland A."/>
            <person name="Larimer J."/>
            <person name="McCowan C."/>
            <person name="Murphy C."/>
            <person name="Pearson M."/>
            <person name="Poon T.W."/>
            <person name="Priest M."/>
            <person name="Roberts A."/>
            <person name="Saif S."/>
            <person name="Shea T."/>
            <person name="Sisk P."/>
            <person name="Sykes S."/>
            <person name="Wortman J."/>
            <person name="Nusbaum C."/>
            <person name="Birren B."/>
        </authorList>
    </citation>
    <scope>NUCLEOTIDE SEQUENCE [LARGE SCALE GENOMIC DNA]</scope>
    <source>
        <strain evidence="2">MINIMUS1</strain>
    </source>
</reference>
<dbReference type="Proteomes" id="UP000075920">
    <property type="component" value="Unassembled WGS sequence"/>
</dbReference>
<keyword evidence="2" id="KW-1185">Reference proteome</keyword>
<organism evidence="1 2">
    <name type="scientific">Anopheles minimus</name>
    <dbReference type="NCBI Taxonomy" id="112268"/>
    <lineage>
        <taxon>Eukaryota</taxon>
        <taxon>Metazoa</taxon>
        <taxon>Ecdysozoa</taxon>
        <taxon>Arthropoda</taxon>
        <taxon>Hexapoda</taxon>
        <taxon>Insecta</taxon>
        <taxon>Pterygota</taxon>
        <taxon>Neoptera</taxon>
        <taxon>Endopterygota</taxon>
        <taxon>Diptera</taxon>
        <taxon>Nematocera</taxon>
        <taxon>Culicoidea</taxon>
        <taxon>Culicidae</taxon>
        <taxon>Anophelinae</taxon>
        <taxon>Anopheles</taxon>
    </lineage>
</organism>
<evidence type="ECO:0000313" key="1">
    <source>
        <dbReference type="EnsemblMetazoa" id="AMIN014166-PA"/>
    </source>
</evidence>
<dbReference type="VEuPathDB" id="VectorBase:AMIN014166"/>
<dbReference type="EnsemblMetazoa" id="AMIN014166-RA">
    <property type="protein sequence ID" value="AMIN014166-PA"/>
    <property type="gene ID" value="AMIN014166"/>
</dbReference>
<evidence type="ECO:0000313" key="2">
    <source>
        <dbReference type="Proteomes" id="UP000075920"/>
    </source>
</evidence>
<sequence>TNFHPFTYYGFGAKFPSAAYAVGSQDDPNTTEMAAMIEHRPPYRNVTRKVIVVPTLLHYAVQL</sequence>
<name>A0A182WN67_9DIPT</name>